<keyword evidence="3" id="KW-0560">Oxidoreductase</keyword>
<dbReference type="Pfam" id="PF00248">
    <property type="entry name" value="Aldo_ket_red"/>
    <property type="match status" value="1"/>
</dbReference>
<keyword evidence="2" id="KW-0521">NADP</keyword>
<feature type="domain" description="NADP-dependent oxidoreductase" evidence="5">
    <location>
        <begin position="40"/>
        <end position="293"/>
    </location>
</feature>
<proteinExistence type="inferred from homology"/>
<evidence type="ECO:0000256" key="2">
    <source>
        <dbReference type="ARBA" id="ARBA00022857"/>
    </source>
</evidence>
<gene>
    <name evidence="6" type="ORF">PGQ11_008173</name>
</gene>
<sequence>MNSMTSAFKPDASGTAPKQMDYMPHLKLNDGKEIPLLSYGLGTARAKMDGGNDKDDEIVKLTVMAIKNGYYHLDGAEVYGNEEQLGEAIKEAGVPREKLYVVTKLDGTKKQDIPTAFATSLRKLGLDYVDLYLVHAPYLADTKQELQEVWRQMEAIHATGKARSIGVSNFLQPDLEAVLETAKVPPALNQIEYHPYLQHGSLVDFHRQHHIAVAAYGPLTAAIKAKPGPLDGVYDELAKKYGVTTADVALRWCIDQGIVAITTSSNEQRLQGYLNKMPSFKLTPKEVEHIAEVGKEKHYRGFWNFKFADDDRR</sequence>
<protein>
    <submittedName>
        <fullName evidence="6">Aldo/keto reductase</fullName>
    </submittedName>
</protein>
<evidence type="ECO:0000256" key="1">
    <source>
        <dbReference type="ARBA" id="ARBA00007905"/>
    </source>
</evidence>
<reference evidence="6 7" key="1">
    <citation type="journal article" date="2024" name="IMA Fungus">
        <title>Apiospora arundinis, a panoply of carbohydrate-active enzymes and secondary metabolites.</title>
        <authorList>
            <person name="Sorensen T."/>
            <person name="Petersen C."/>
            <person name="Muurmann A.T."/>
            <person name="Christiansen J.V."/>
            <person name="Brundto M.L."/>
            <person name="Overgaard C.K."/>
            <person name="Boysen A.T."/>
            <person name="Wollenberg R.D."/>
            <person name="Larsen T.O."/>
            <person name="Sorensen J.L."/>
            <person name="Nielsen K.L."/>
            <person name="Sondergaard T.E."/>
        </authorList>
    </citation>
    <scope>NUCLEOTIDE SEQUENCE [LARGE SCALE GENOMIC DNA]</scope>
    <source>
        <strain evidence="6 7">AAU 773</strain>
    </source>
</reference>
<dbReference type="PRINTS" id="PR00069">
    <property type="entry name" value="ALDKETRDTASE"/>
</dbReference>
<dbReference type="InterPro" id="IPR018170">
    <property type="entry name" value="Aldo/ket_reductase_CS"/>
</dbReference>
<dbReference type="CDD" id="cd19120">
    <property type="entry name" value="AKR_AKR3C2-3"/>
    <property type="match status" value="1"/>
</dbReference>
<dbReference type="PIRSF" id="PIRSF000097">
    <property type="entry name" value="AKR"/>
    <property type="match status" value="1"/>
</dbReference>
<dbReference type="EMBL" id="JAPCWZ010000005">
    <property type="protein sequence ID" value="KAK8861938.1"/>
    <property type="molecule type" value="Genomic_DNA"/>
</dbReference>
<dbReference type="SUPFAM" id="SSF51430">
    <property type="entry name" value="NAD(P)-linked oxidoreductase"/>
    <property type="match status" value="1"/>
</dbReference>
<evidence type="ECO:0000256" key="4">
    <source>
        <dbReference type="SAM" id="MobiDB-lite"/>
    </source>
</evidence>
<dbReference type="PANTHER" id="PTHR43827:SF3">
    <property type="entry name" value="NADP-DEPENDENT OXIDOREDUCTASE DOMAIN-CONTAINING PROTEIN"/>
    <property type="match status" value="1"/>
</dbReference>
<evidence type="ECO:0000256" key="3">
    <source>
        <dbReference type="ARBA" id="ARBA00023002"/>
    </source>
</evidence>
<evidence type="ECO:0000313" key="7">
    <source>
        <dbReference type="Proteomes" id="UP001390339"/>
    </source>
</evidence>
<comment type="caution">
    <text evidence="6">The sequence shown here is derived from an EMBL/GenBank/DDBJ whole genome shotgun (WGS) entry which is preliminary data.</text>
</comment>
<name>A0ABR2IFU1_9PEZI</name>
<dbReference type="PROSITE" id="PS00062">
    <property type="entry name" value="ALDOKETO_REDUCTASE_2"/>
    <property type="match status" value="1"/>
</dbReference>
<dbReference type="InterPro" id="IPR023210">
    <property type="entry name" value="NADP_OxRdtase_dom"/>
</dbReference>
<accession>A0ABR2IFU1</accession>
<comment type="similarity">
    <text evidence="1">Belongs to the aldo/keto reductase family.</text>
</comment>
<evidence type="ECO:0000313" key="6">
    <source>
        <dbReference type="EMBL" id="KAK8861938.1"/>
    </source>
</evidence>
<keyword evidence="7" id="KW-1185">Reference proteome</keyword>
<evidence type="ECO:0000259" key="5">
    <source>
        <dbReference type="Pfam" id="PF00248"/>
    </source>
</evidence>
<dbReference type="Gene3D" id="3.20.20.100">
    <property type="entry name" value="NADP-dependent oxidoreductase domain"/>
    <property type="match status" value="1"/>
</dbReference>
<dbReference type="InterPro" id="IPR036812">
    <property type="entry name" value="NAD(P)_OxRdtase_dom_sf"/>
</dbReference>
<dbReference type="InterPro" id="IPR020471">
    <property type="entry name" value="AKR"/>
</dbReference>
<dbReference type="InterPro" id="IPR044494">
    <property type="entry name" value="AKR3C2/3"/>
</dbReference>
<dbReference type="PANTHER" id="PTHR43827">
    <property type="entry name" value="2,5-DIKETO-D-GLUCONIC ACID REDUCTASE"/>
    <property type="match status" value="1"/>
</dbReference>
<dbReference type="Proteomes" id="UP001390339">
    <property type="component" value="Unassembled WGS sequence"/>
</dbReference>
<feature type="region of interest" description="Disordered" evidence="4">
    <location>
        <begin position="1"/>
        <end position="21"/>
    </location>
</feature>
<organism evidence="6 7">
    <name type="scientific">Apiospora arundinis</name>
    <dbReference type="NCBI Taxonomy" id="335852"/>
    <lineage>
        <taxon>Eukaryota</taxon>
        <taxon>Fungi</taxon>
        <taxon>Dikarya</taxon>
        <taxon>Ascomycota</taxon>
        <taxon>Pezizomycotina</taxon>
        <taxon>Sordariomycetes</taxon>
        <taxon>Xylariomycetidae</taxon>
        <taxon>Amphisphaeriales</taxon>
        <taxon>Apiosporaceae</taxon>
        <taxon>Apiospora</taxon>
    </lineage>
</organism>